<protein>
    <submittedName>
        <fullName evidence="1">Uncharacterized protein</fullName>
    </submittedName>
</protein>
<proteinExistence type="predicted"/>
<dbReference type="Proteomes" id="UP000053593">
    <property type="component" value="Unassembled WGS sequence"/>
</dbReference>
<dbReference type="AlphaFoldDB" id="A0A0D0AKI9"/>
<keyword evidence="2" id="KW-1185">Reference proteome</keyword>
<sequence>MANGSSLKFLRIYDTLPPEAQKSLVDSQLGSLLKSLPKEKAKRVVSAATRLQKRYASIPDIDVKSKKKEIRTLLNDLRCDNKRSFLKDRSNRTEIHAEVIDTLACWIEQIWRVVYEHNVHFVKAHNTLLYIANLILEIRDISGHGGGCKCSVVAIPVSVKIKSTSGKFIKRFSYSNIQSMDKVLLWMWRELLVSMSASGGRQARKKISEMLVDIEDTFGWKSLAKVLHGGYNGSILSDKSLGDESCLGSSSDSDTDASSSLSTSSTPDRCTCSLRACHWSSKVNKQRHHLRTLVISYFRILFELNPSPNLYISIIELSDEPELTSIELLDTLSDIATSSSTAFASALAIYASEGDASEIVKLLDTHAHLLRPQDASSYQCCSDDG</sequence>
<evidence type="ECO:0000313" key="2">
    <source>
        <dbReference type="Proteomes" id="UP000053593"/>
    </source>
</evidence>
<name>A0A0D0AKI9_9AGAR</name>
<organism evidence="1 2">
    <name type="scientific">Collybiopsis luxurians FD-317 M1</name>
    <dbReference type="NCBI Taxonomy" id="944289"/>
    <lineage>
        <taxon>Eukaryota</taxon>
        <taxon>Fungi</taxon>
        <taxon>Dikarya</taxon>
        <taxon>Basidiomycota</taxon>
        <taxon>Agaricomycotina</taxon>
        <taxon>Agaricomycetes</taxon>
        <taxon>Agaricomycetidae</taxon>
        <taxon>Agaricales</taxon>
        <taxon>Marasmiineae</taxon>
        <taxon>Omphalotaceae</taxon>
        <taxon>Collybiopsis</taxon>
        <taxon>Collybiopsis luxurians</taxon>
    </lineage>
</organism>
<accession>A0A0D0AKI9</accession>
<dbReference type="HOGENOM" id="CLU_717749_0_0_1"/>
<dbReference type="EMBL" id="KN834887">
    <property type="protein sequence ID" value="KIK50735.1"/>
    <property type="molecule type" value="Genomic_DNA"/>
</dbReference>
<reference evidence="1 2" key="1">
    <citation type="submission" date="2014-04" db="EMBL/GenBank/DDBJ databases">
        <title>Evolutionary Origins and Diversification of the Mycorrhizal Mutualists.</title>
        <authorList>
            <consortium name="DOE Joint Genome Institute"/>
            <consortium name="Mycorrhizal Genomics Consortium"/>
            <person name="Kohler A."/>
            <person name="Kuo A."/>
            <person name="Nagy L.G."/>
            <person name="Floudas D."/>
            <person name="Copeland A."/>
            <person name="Barry K.W."/>
            <person name="Cichocki N."/>
            <person name="Veneault-Fourrey C."/>
            <person name="LaButti K."/>
            <person name="Lindquist E.A."/>
            <person name="Lipzen A."/>
            <person name="Lundell T."/>
            <person name="Morin E."/>
            <person name="Murat C."/>
            <person name="Riley R."/>
            <person name="Ohm R."/>
            <person name="Sun H."/>
            <person name="Tunlid A."/>
            <person name="Henrissat B."/>
            <person name="Grigoriev I.V."/>
            <person name="Hibbett D.S."/>
            <person name="Martin F."/>
        </authorList>
    </citation>
    <scope>NUCLEOTIDE SEQUENCE [LARGE SCALE GENOMIC DNA]</scope>
    <source>
        <strain evidence="1 2">FD-317 M1</strain>
    </source>
</reference>
<evidence type="ECO:0000313" key="1">
    <source>
        <dbReference type="EMBL" id="KIK50735.1"/>
    </source>
</evidence>
<gene>
    <name evidence="1" type="ORF">GYMLUDRAFT_984145</name>
</gene>
<dbReference type="OrthoDB" id="2742205at2759"/>